<dbReference type="GO" id="GO:0016887">
    <property type="term" value="F:ATP hydrolysis activity"/>
    <property type="evidence" value="ECO:0007669"/>
    <property type="project" value="InterPro"/>
</dbReference>
<dbReference type="PROSITE" id="PS50893">
    <property type="entry name" value="ABC_TRANSPORTER_2"/>
    <property type="match status" value="1"/>
</dbReference>
<dbReference type="InterPro" id="IPR003439">
    <property type="entry name" value="ABC_transporter-like_ATP-bd"/>
</dbReference>
<dbReference type="InterPro" id="IPR003593">
    <property type="entry name" value="AAA+_ATPase"/>
</dbReference>
<evidence type="ECO:0000256" key="1">
    <source>
        <dbReference type="ARBA" id="ARBA00022448"/>
    </source>
</evidence>
<name>A0A3B1DHN7_9ZZZZ</name>
<dbReference type="Pfam" id="PF00005">
    <property type="entry name" value="ABC_tran"/>
    <property type="match status" value="1"/>
</dbReference>
<sequence>MMLMEVKNISVHLNNHLIVKEVSLNVQQGELIGVIGPNGAGKTTLLKSLAKLLPIQSGQIEFQGKALSEIDQKTLSRSLSYMAQGDNIHWPLRVEKLVELGRLPYVGPWQSLSQKDITIIEQAMEMAEVRHLRHRTSTKLSGGERRLVMLARAIAVQPKVLLADEPVSGLDPNHQIQVMKLLYKMTQEGKSVVMVLHDLSLAARYCHKLYLMKEGKILISGTPKEVLTPENLQKAYGITAKYGQGDKEFYVVPWDRIL</sequence>
<evidence type="ECO:0000256" key="4">
    <source>
        <dbReference type="ARBA" id="ARBA00022967"/>
    </source>
</evidence>
<dbReference type="Gene3D" id="3.40.50.300">
    <property type="entry name" value="P-loop containing nucleotide triphosphate hydrolases"/>
    <property type="match status" value="1"/>
</dbReference>
<dbReference type="CDD" id="cd03214">
    <property type="entry name" value="ABC_Iron-Siderophores_B12_Hemin"/>
    <property type="match status" value="1"/>
</dbReference>
<evidence type="ECO:0000256" key="2">
    <source>
        <dbReference type="ARBA" id="ARBA00022741"/>
    </source>
</evidence>
<keyword evidence="2" id="KW-0547">Nucleotide-binding</keyword>
<dbReference type="SUPFAM" id="SSF52540">
    <property type="entry name" value="P-loop containing nucleoside triphosphate hydrolases"/>
    <property type="match status" value="1"/>
</dbReference>
<keyword evidence="1" id="KW-0813">Transport</keyword>
<dbReference type="PROSITE" id="PS00211">
    <property type="entry name" value="ABC_TRANSPORTER_1"/>
    <property type="match status" value="1"/>
</dbReference>
<dbReference type="GO" id="GO:0005524">
    <property type="term" value="F:ATP binding"/>
    <property type="evidence" value="ECO:0007669"/>
    <property type="project" value="UniProtKB-KW"/>
</dbReference>
<dbReference type="FunFam" id="3.40.50.300:FF:000134">
    <property type="entry name" value="Iron-enterobactin ABC transporter ATP-binding protein"/>
    <property type="match status" value="1"/>
</dbReference>
<dbReference type="PANTHER" id="PTHR42794:SF1">
    <property type="entry name" value="HEMIN IMPORT ATP-BINDING PROTEIN HMUV"/>
    <property type="match status" value="1"/>
</dbReference>
<dbReference type="InterPro" id="IPR017871">
    <property type="entry name" value="ABC_transporter-like_CS"/>
</dbReference>
<accession>A0A3B1DHN7</accession>
<dbReference type="InterPro" id="IPR027417">
    <property type="entry name" value="P-loop_NTPase"/>
</dbReference>
<organism evidence="6">
    <name type="scientific">hydrothermal vent metagenome</name>
    <dbReference type="NCBI Taxonomy" id="652676"/>
    <lineage>
        <taxon>unclassified sequences</taxon>
        <taxon>metagenomes</taxon>
        <taxon>ecological metagenomes</taxon>
    </lineage>
</organism>
<keyword evidence="3" id="KW-0067">ATP-binding</keyword>
<evidence type="ECO:0000313" key="6">
    <source>
        <dbReference type="EMBL" id="VAX35574.1"/>
    </source>
</evidence>
<keyword evidence="4" id="KW-1278">Translocase</keyword>
<gene>
    <name evidence="6" type="ORF">MNBD_UNCLBAC01-664</name>
</gene>
<dbReference type="AlphaFoldDB" id="A0A3B1DHN7"/>
<dbReference type="PANTHER" id="PTHR42794">
    <property type="entry name" value="HEMIN IMPORT ATP-BINDING PROTEIN HMUV"/>
    <property type="match status" value="1"/>
</dbReference>
<protein>
    <recommendedName>
        <fullName evidence="5">ABC transporter domain-containing protein</fullName>
    </recommendedName>
</protein>
<evidence type="ECO:0000259" key="5">
    <source>
        <dbReference type="PROSITE" id="PS50893"/>
    </source>
</evidence>
<reference evidence="6" key="1">
    <citation type="submission" date="2018-06" db="EMBL/GenBank/DDBJ databases">
        <authorList>
            <person name="Zhirakovskaya E."/>
        </authorList>
    </citation>
    <scope>NUCLEOTIDE SEQUENCE</scope>
</reference>
<evidence type="ECO:0000256" key="3">
    <source>
        <dbReference type="ARBA" id="ARBA00022840"/>
    </source>
</evidence>
<dbReference type="EMBL" id="UOGJ01000065">
    <property type="protein sequence ID" value="VAX35574.1"/>
    <property type="molecule type" value="Genomic_DNA"/>
</dbReference>
<proteinExistence type="predicted"/>
<feature type="domain" description="ABC transporter" evidence="5">
    <location>
        <begin position="4"/>
        <end position="239"/>
    </location>
</feature>
<dbReference type="SMART" id="SM00382">
    <property type="entry name" value="AAA"/>
    <property type="match status" value="1"/>
</dbReference>